<dbReference type="EMBL" id="MFSP01000201">
    <property type="protein sequence ID" value="OGI61336.1"/>
    <property type="molecule type" value="Genomic_DNA"/>
</dbReference>
<dbReference type="Proteomes" id="UP000179076">
    <property type="component" value="Unassembled WGS sequence"/>
</dbReference>
<protein>
    <submittedName>
        <fullName evidence="1">Uncharacterized protein</fullName>
    </submittedName>
</protein>
<reference evidence="1 2" key="1">
    <citation type="journal article" date="2016" name="Nat. Commun.">
        <title>Thousands of microbial genomes shed light on interconnected biogeochemical processes in an aquifer system.</title>
        <authorList>
            <person name="Anantharaman K."/>
            <person name="Brown C.T."/>
            <person name="Hug L.A."/>
            <person name="Sharon I."/>
            <person name="Castelle C.J."/>
            <person name="Probst A.J."/>
            <person name="Thomas B.C."/>
            <person name="Singh A."/>
            <person name="Wilkins M.J."/>
            <person name="Karaoz U."/>
            <person name="Brodie E.L."/>
            <person name="Williams K.H."/>
            <person name="Hubbard S.S."/>
            <person name="Banfield J.F."/>
        </authorList>
    </citation>
    <scope>NUCLEOTIDE SEQUENCE [LARGE SCALE GENOMIC DNA]</scope>
</reference>
<proteinExistence type="predicted"/>
<name>A0A1F6UVI4_9PROT</name>
<dbReference type="AlphaFoldDB" id="A0A1F6UVI4"/>
<evidence type="ECO:0000313" key="2">
    <source>
        <dbReference type="Proteomes" id="UP000179076"/>
    </source>
</evidence>
<accession>A0A1F6UVI4</accession>
<gene>
    <name evidence="1" type="ORF">A2W18_12360</name>
</gene>
<organism evidence="1 2">
    <name type="scientific">Candidatus Muproteobacteria bacterium RBG_16_60_9</name>
    <dbReference type="NCBI Taxonomy" id="1817755"/>
    <lineage>
        <taxon>Bacteria</taxon>
        <taxon>Pseudomonadati</taxon>
        <taxon>Pseudomonadota</taxon>
        <taxon>Candidatus Muproteobacteria</taxon>
    </lineage>
</organism>
<comment type="caution">
    <text evidence="1">The sequence shown here is derived from an EMBL/GenBank/DDBJ whole genome shotgun (WGS) entry which is preliminary data.</text>
</comment>
<sequence>MCLESTVGIVGVAIGLGMAGLADNKDVTLSNFGFTFAVAGTLAFGPAIKDWVIAWSPWGLRREKDHLNLIVR</sequence>
<evidence type="ECO:0000313" key="1">
    <source>
        <dbReference type="EMBL" id="OGI61336.1"/>
    </source>
</evidence>